<evidence type="ECO:0000313" key="2">
    <source>
        <dbReference type="EMBL" id="STY45509.1"/>
    </source>
</evidence>
<dbReference type="RefSeq" id="WP_172465233.1">
    <property type="nucleotide sequence ID" value="NZ_UGPG01000001.1"/>
</dbReference>
<accession>A0A378MGM1</accession>
<sequence length="53" mass="6193">MPNDSKKTNRLEPLRKSAPRKEQRSINNNDPRTQRANESTVINTRNVEPPHKK</sequence>
<protein>
    <submittedName>
        <fullName evidence="2">Uncharacterized protein</fullName>
    </submittedName>
</protein>
<feature type="compositionally biased region" description="Basic and acidic residues" evidence="1">
    <location>
        <begin position="1"/>
        <end position="24"/>
    </location>
</feature>
<dbReference type="EMBL" id="UGPG01000001">
    <property type="protein sequence ID" value="STY45509.1"/>
    <property type="molecule type" value="Genomic_DNA"/>
</dbReference>
<dbReference type="AlphaFoldDB" id="A0A378MGM1"/>
<feature type="compositionally biased region" description="Polar residues" evidence="1">
    <location>
        <begin position="25"/>
        <end position="46"/>
    </location>
</feature>
<gene>
    <name evidence="2" type="ORF">NCTC10815_02889</name>
</gene>
<proteinExistence type="predicted"/>
<organism evidence="2 3">
    <name type="scientific">Listeria grayi</name>
    <name type="common">Listeria murrayi</name>
    <dbReference type="NCBI Taxonomy" id="1641"/>
    <lineage>
        <taxon>Bacteria</taxon>
        <taxon>Bacillati</taxon>
        <taxon>Bacillota</taxon>
        <taxon>Bacilli</taxon>
        <taxon>Bacillales</taxon>
        <taxon>Listeriaceae</taxon>
        <taxon>Listeria</taxon>
    </lineage>
</organism>
<evidence type="ECO:0000313" key="3">
    <source>
        <dbReference type="Proteomes" id="UP000254879"/>
    </source>
</evidence>
<name>A0A378MGM1_LISGR</name>
<reference evidence="2 3" key="1">
    <citation type="submission" date="2018-06" db="EMBL/GenBank/DDBJ databases">
        <authorList>
            <consortium name="Pathogen Informatics"/>
            <person name="Doyle S."/>
        </authorList>
    </citation>
    <scope>NUCLEOTIDE SEQUENCE [LARGE SCALE GENOMIC DNA]</scope>
    <source>
        <strain evidence="3">NCTC 10815</strain>
    </source>
</reference>
<dbReference type="Proteomes" id="UP000254879">
    <property type="component" value="Unassembled WGS sequence"/>
</dbReference>
<evidence type="ECO:0000256" key="1">
    <source>
        <dbReference type="SAM" id="MobiDB-lite"/>
    </source>
</evidence>
<feature type="region of interest" description="Disordered" evidence="1">
    <location>
        <begin position="1"/>
        <end position="53"/>
    </location>
</feature>